<reference evidence="3" key="1">
    <citation type="submission" date="2019-12" db="EMBL/GenBank/DDBJ databases">
        <authorList>
            <person name="zhang j."/>
            <person name="sun C.M."/>
        </authorList>
    </citation>
    <scope>NUCLEOTIDE SEQUENCE</scope>
    <source>
        <strain evidence="3">NS-1</strain>
    </source>
</reference>
<proteinExistence type="predicted"/>
<dbReference type="PANTHER" id="PTHR42730">
    <property type="entry name" value="2-OXOGLUTARATE SYNTHASE SUBUNIT KORC"/>
    <property type="match status" value="1"/>
</dbReference>
<dbReference type="InterPro" id="IPR019752">
    <property type="entry name" value="Pyrv/ketoisovalerate_OxRed_cat"/>
</dbReference>
<sequence>MKEEIILAGFGGQGVMSIGKLIAYAGMKEGDEVSWMPSYGPEMRGGTANCTVIVSSDKIPSPLSSRPDTIIVMNLPSWEKFSPMVKKGGLVLLNSSLINKIVIRDDLEIIKVPANDIADKIGNKQIANMVMLGAYLARKGIVKMETVKRSLKNVLPERRHELIPVNEKALDYGVELID</sequence>
<organism evidence="3 4">
    <name type="scientific">Iocasia fonsfrigidae</name>
    <dbReference type="NCBI Taxonomy" id="2682810"/>
    <lineage>
        <taxon>Bacteria</taxon>
        <taxon>Bacillati</taxon>
        <taxon>Bacillota</taxon>
        <taxon>Clostridia</taxon>
        <taxon>Halanaerobiales</taxon>
        <taxon>Halanaerobiaceae</taxon>
        <taxon>Iocasia</taxon>
    </lineage>
</organism>
<dbReference type="PANTHER" id="PTHR42730:SF1">
    <property type="entry name" value="2-OXOGLUTARATE SYNTHASE SUBUNIT KORC"/>
    <property type="match status" value="1"/>
</dbReference>
<dbReference type="RefSeq" id="WP_230866916.1">
    <property type="nucleotide sequence ID" value="NZ_CP046640.1"/>
</dbReference>
<evidence type="ECO:0000313" key="4">
    <source>
        <dbReference type="Proteomes" id="UP000665020"/>
    </source>
</evidence>
<dbReference type="SUPFAM" id="SSF53323">
    <property type="entry name" value="Pyruvate-ferredoxin oxidoreductase, PFOR, domain III"/>
    <property type="match status" value="1"/>
</dbReference>
<dbReference type="Gene3D" id="3.40.920.10">
    <property type="entry name" value="Pyruvate-ferredoxin oxidoreductase, PFOR, domain III"/>
    <property type="match status" value="1"/>
</dbReference>
<feature type="domain" description="Pyruvate/ketoisovalerate oxidoreductase catalytic" evidence="2">
    <location>
        <begin position="11"/>
        <end position="175"/>
    </location>
</feature>
<protein>
    <submittedName>
        <fullName evidence="3">2-oxoacid:ferredoxin oxidoreductase subunit gamma</fullName>
    </submittedName>
</protein>
<dbReference type="Proteomes" id="UP000665020">
    <property type="component" value="Chromosome"/>
</dbReference>
<dbReference type="KEGG" id="ifn:GM661_11205"/>
<evidence type="ECO:0000259" key="2">
    <source>
        <dbReference type="Pfam" id="PF01558"/>
    </source>
</evidence>
<dbReference type="Pfam" id="PF01558">
    <property type="entry name" value="POR"/>
    <property type="match status" value="1"/>
</dbReference>
<dbReference type="GO" id="GO:0016903">
    <property type="term" value="F:oxidoreductase activity, acting on the aldehyde or oxo group of donors"/>
    <property type="evidence" value="ECO:0007669"/>
    <property type="project" value="InterPro"/>
</dbReference>
<dbReference type="EMBL" id="CP046640">
    <property type="protein sequence ID" value="QTL98496.1"/>
    <property type="molecule type" value="Genomic_DNA"/>
</dbReference>
<dbReference type="InterPro" id="IPR002869">
    <property type="entry name" value="Pyrv_flavodox_OxRed_cen"/>
</dbReference>
<keyword evidence="4" id="KW-1185">Reference proteome</keyword>
<gene>
    <name evidence="3" type="ORF">GM661_11205</name>
</gene>
<evidence type="ECO:0000256" key="1">
    <source>
        <dbReference type="ARBA" id="ARBA00023002"/>
    </source>
</evidence>
<name>A0A8A7K9Q7_9FIRM</name>
<dbReference type="AlphaFoldDB" id="A0A8A7K9Q7"/>
<evidence type="ECO:0000313" key="3">
    <source>
        <dbReference type="EMBL" id="QTL98496.1"/>
    </source>
</evidence>
<keyword evidence="1" id="KW-0560">Oxidoreductase</keyword>
<accession>A0A8A7K9Q7</accession>
<dbReference type="InterPro" id="IPR052554">
    <property type="entry name" value="2-oxoglutarate_synth_KorC"/>
</dbReference>